<evidence type="ECO:0000313" key="3">
    <source>
        <dbReference type="Proteomes" id="UP000186607"/>
    </source>
</evidence>
<organism evidence="2 3">
    <name type="scientific">Deinococcus marmoris</name>
    <dbReference type="NCBI Taxonomy" id="249408"/>
    <lineage>
        <taxon>Bacteria</taxon>
        <taxon>Thermotogati</taxon>
        <taxon>Deinococcota</taxon>
        <taxon>Deinococci</taxon>
        <taxon>Deinococcales</taxon>
        <taxon>Deinococcaceae</taxon>
        <taxon>Deinococcus</taxon>
    </lineage>
</organism>
<feature type="chain" id="PRO_5012414333" description="Ricin B lectin domain-containing protein" evidence="1">
    <location>
        <begin position="24"/>
        <end position="75"/>
    </location>
</feature>
<dbReference type="AlphaFoldDB" id="A0A1U7P4B0"/>
<proteinExistence type="predicted"/>
<keyword evidence="1" id="KW-0732">Signal</keyword>
<evidence type="ECO:0000256" key="1">
    <source>
        <dbReference type="SAM" id="SignalP"/>
    </source>
</evidence>
<evidence type="ECO:0000313" key="2">
    <source>
        <dbReference type="EMBL" id="OLV20015.1"/>
    </source>
</evidence>
<protein>
    <recommendedName>
        <fullName evidence="4">Ricin B lectin domain-containing protein</fullName>
    </recommendedName>
</protein>
<keyword evidence="3" id="KW-1185">Reference proteome</keyword>
<reference evidence="2 3" key="1">
    <citation type="submission" date="2017-01" db="EMBL/GenBank/DDBJ databases">
        <title>Genome Analysis of Deinococcus marmoris KOPRI26562.</title>
        <authorList>
            <person name="Kim J.H."/>
            <person name="Oh H.-M."/>
        </authorList>
    </citation>
    <scope>NUCLEOTIDE SEQUENCE [LARGE SCALE GENOMIC DNA]</scope>
    <source>
        <strain evidence="2 3">KOPRI26562</strain>
    </source>
</reference>
<name>A0A1U7P4B0_9DEIO</name>
<dbReference type="STRING" id="249408.BOO71_0001003"/>
<dbReference type="EMBL" id="MSTI01000014">
    <property type="protein sequence ID" value="OLV20015.1"/>
    <property type="molecule type" value="Genomic_DNA"/>
</dbReference>
<feature type="signal peptide" evidence="1">
    <location>
        <begin position="1"/>
        <end position="23"/>
    </location>
</feature>
<evidence type="ECO:0008006" key="4">
    <source>
        <dbReference type="Google" id="ProtNLM"/>
    </source>
</evidence>
<dbReference type="RefSeq" id="WP_175607331.1">
    <property type="nucleotide sequence ID" value="NZ_MSTI01000014.1"/>
</dbReference>
<gene>
    <name evidence="2" type="ORF">BOO71_0001003</name>
</gene>
<sequence>MFRKALLLCAAGVLASSATLALAQSPQFYRLQLQSDGQYLDADHCTATLGLNPGSTYADGACQLWRLVPEAVRID</sequence>
<accession>A0A1U7P4B0</accession>
<comment type="caution">
    <text evidence="2">The sequence shown here is derived from an EMBL/GenBank/DDBJ whole genome shotgun (WGS) entry which is preliminary data.</text>
</comment>
<dbReference type="Proteomes" id="UP000186607">
    <property type="component" value="Unassembled WGS sequence"/>
</dbReference>